<evidence type="ECO:0000313" key="3">
    <source>
        <dbReference type="Proteomes" id="UP000591131"/>
    </source>
</evidence>
<feature type="region of interest" description="Disordered" evidence="1">
    <location>
        <begin position="42"/>
        <end position="64"/>
    </location>
</feature>
<proteinExistence type="predicted"/>
<feature type="non-terminal residue" evidence="2">
    <location>
        <position position="193"/>
    </location>
</feature>
<gene>
    <name evidence="2" type="ORF">FOL47_004125</name>
</gene>
<feature type="compositionally biased region" description="Low complexity" evidence="1">
    <location>
        <begin position="51"/>
        <end position="61"/>
    </location>
</feature>
<feature type="non-terminal residue" evidence="2">
    <location>
        <position position="1"/>
    </location>
</feature>
<protein>
    <submittedName>
        <fullName evidence="2">Uncharacterized protein</fullName>
    </submittedName>
</protein>
<keyword evidence="3" id="KW-1185">Reference proteome</keyword>
<dbReference type="Proteomes" id="UP000591131">
    <property type="component" value="Unassembled WGS sequence"/>
</dbReference>
<comment type="caution">
    <text evidence="2">The sequence shown here is derived from an EMBL/GenBank/DDBJ whole genome shotgun (WGS) entry which is preliminary data.</text>
</comment>
<organism evidence="2 3">
    <name type="scientific">Perkinsus chesapeaki</name>
    <name type="common">Clam parasite</name>
    <name type="synonym">Perkinsus andrewsi</name>
    <dbReference type="NCBI Taxonomy" id="330153"/>
    <lineage>
        <taxon>Eukaryota</taxon>
        <taxon>Sar</taxon>
        <taxon>Alveolata</taxon>
        <taxon>Perkinsozoa</taxon>
        <taxon>Perkinsea</taxon>
        <taxon>Perkinsida</taxon>
        <taxon>Perkinsidae</taxon>
        <taxon>Perkinsus</taxon>
    </lineage>
</organism>
<dbReference type="EMBL" id="JAAPAO010002369">
    <property type="protein sequence ID" value="KAF4647788.1"/>
    <property type="molecule type" value="Genomic_DNA"/>
</dbReference>
<accession>A0A7J6KKZ5</accession>
<evidence type="ECO:0000256" key="1">
    <source>
        <dbReference type="SAM" id="MobiDB-lite"/>
    </source>
</evidence>
<evidence type="ECO:0000313" key="2">
    <source>
        <dbReference type="EMBL" id="KAF4647788.1"/>
    </source>
</evidence>
<reference evidence="2 3" key="1">
    <citation type="submission" date="2020-04" db="EMBL/GenBank/DDBJ databases">
        <title>Perkinsus chesapeaki whole genome sequence.</title>
        <authorList>
            <person name="Bogema D.R."/>
        </authorList>
    </citation>
    <scope>NUCLEOTIDE SEQUENCE [LARGE SCALE GENOMIC DNA]</scope>
    <source>
        <strain evidence="2">ATCC PRA-425</strain>
    </source>
</reference>
<name>A0A7J6KKZ5_PERCH</name>
<sequence length="193" mass="22181">YNDDLLLTTTDQYQHLQQLKQRVAKNVEDWLQESIMIRTDARAKEVDRRNSSTSSSSSTSSLIPGQKVFFKPNQVNPNLRRGIVTKCLNSNTGVYSIIFDDDPSKTSSINGRYLVPYDDLDHRDFVIRFVSNTDTNYEEEDVLVVNFSDASNRFYFAEFKSYNREGKLTVHPLELQGARLLPTSSELLVDQQQ</sequence>
<dbReference type="AlphaFoldDB" id="A0A7J6KKZ5"/>